<dbReference type="RefSeq" id="WP_005578810.1">
    <property type="nucleotide sequence ID" value="NZ_JACAWA010000080.1"/>
</dbReference>
<dbReference type="AlphaFoldDB" id="O50557"/>
<organism evidence="1">
    <name type="scientific">Aggregatibacter actinomycetemcomitans</name>
    <name type="common">Actinobacillus actinomycetemcomitans</name>
    <name type="synonym">Haemophilus actinomycetemcomitans</name>
    <dbReference type="NCBI Taxonomy" id="714"/>
    <lineage>
        <taxon>Bacteria</taxon>
        <taxon>Pseudomonadati</taxon>
        <taxon>Pseudomonadota</taxon>
        <taxon>Gammaproteobacteria</taxon>
        <taxon>Pasteurellales</taxon>
        <taxon>Pasteurellaceae</taxon>
        <taxon>Aggregatibacter</taxon>
    </lineage>
</organism>
<name>O50557_AGGAC</name>
<evidence type="ECO:0000313" key="1">
    <source>
        <dbReference type="EMBL" id="AAB88722.1"/>
    </source>
</evidence>
<reference evidence="1" key="1">
    <citation type="journal article" date="1996" name="Infect. Immun.">
        <title>cis Elements and trans factors are both important in strain-specific regulation of the leukotoxin gene in Actinobacillus actinomycetemcomitans.</title>
        <authorList>
            <person name="Kolodrubetz D."/>
            <person name="Spitznagel J.Jr."/>
            <person name="Wang B."/>
            <person name="Phillips L.H."/>
            <person name="Jacobs C."/>
            <person name="Kraig E."/>
        </authorList>
    </citation>
    <scope>NUCLEOTIDE SEQUENCE</scope>
    <source>
        <strain evidence="1">ATCC 33384</strain>
    </source>
</reference>
<proteinExistence type="predicted"/>
<sequence length="149" mass="17369">MSGTEYAPFYLRFIQFPNNEVSLCEYWQLVQNSVKKIRRITVIFAQIIGTFSEKAIWKYQGTFNDGILEDEVAKDVSLTLRNSALLVASAIVIHFKSNFTNLLILSQITQYHSYYPVLKKSKYSPLYFSCLLRRRLTEFKITLLPLPWG</sequence>
<dbReference type="Pfam" id="PF06261">
    <property type="entry name" value="LktC"/>
    <property type="match status" value="1"/>
</dbReference>
<accession>O50557</accession>
<dbReference type="EMBL" id="U51862">
    <property type="protein sequence ID" value="AAB88722.1"/>
    <property type="molecule type" value="Genomic_DNA"/>
</dbReference>
<dbReference type="InterPro" id="IPR009369">
    <property type="entry name" value="LktC"/>
</dbReference>
<protein>
    <submittedName>
        <fullName evidence="1">Uncharacterized protein</fullName>
    </submittedName>
</protein>